<dbReference type="Gene3D" id="2.60.40.1090">
    <property type="entry name" value="Fimbrial-type adhesion domain"/>
    <property type="match status" value="1"/>
</dbReference>
<gene>
    <name evidence="6" type="ordered locus">PAJ_0413</name>
</gene>
<dbReference type="Pfam" id="PF00419">
    <property type="entry name" value="Fimbrial"/>
    <property type="match status" value="1"/>
</dbReference>
<accession>A0A0H3KXX6</accession>
<dbReference type="PANTHER" id="PTHR33420:SF3">
    <property type="entry name" value="FIMBRIAL SUBUNIT ELFA"/>
    <property type="match status" value="1"/>
</dbReference>
<dbReference type="InterPro" id="IPR000259">
    <property type="entry name" value="Adhesion_dom_fimbrial"/>
</dbReference>
<dbReference type="SUPFAM" id="SSF49401">
    <property type="entry name" value="Bacterial adhesins"/>
    <property type="match status" value="1"/>
</dbReference>
<evidence type="ECO:0000256" key="2">
    <source>
        <dbReference type="ARBA" id="ARBA00006671"/>
    </source>
</evidence>
<evidence type="ECO:0000313" key="7">
    <source>
        <dbReference type="Proteomes" id="UP000006690"/>
    </source>
</evidence>
<dbReference type="eggNOG" id="COG3539">
    <property type="taxonomic scope" value="Bacteria"/>
</dbReference>
<protein>
    <submittedName>
        <fullName evidence="6">Fimbrial protein</fullName>
    </submittedName>
</protein>
<dbReference type="InterPro" id="IPR050263">
    <property type="entry name" value="Bact_Fimbrial_Adh_Pro"/>
</dbReference>
<dbReference type="OrthoDB" id="6466218at2"/>
<comment type="similarity">
    <text evidence="2">Belongs to the fimbrial protein family.</text>
</comment>
<dbReference type="Proteomes" id="UP000006690">
    <property type="component" value="Chromosome"/>
</dbReference>
<dbReference type="KEGG" id="paj:PAJ_0413"/>
<evidence type="ECO:0000256" key="3">
    <source>
        <dbReference type="ARBA" id="ARBA00022729"/>
    </source>
</evidence>
<keyword evidence="3" id="KW-0732">Signal</keyword>
<evidence type="ECO:0000256" key="1">
    <source>
        <dbReference type="ARBA" id="ARBA00004561"/>
    </source>
</evidence>
<dbReference type="PATRIC" id="fig|932677.3.peg.474"/>
<dbReference type="EMBL" id="AP012032">
    <property type="protein sequence ID" value="BAK10493.1"/>
    <property type="molecule type" value="Genomic_DNA"/>
</dbReference>
<dbReference type="HOGENOM" id="CLU_088965_1_0_6"/>
<dbReference type="GO" id="GO:0009289">
    <property type="term" value="C:pilus"/>
    <property type="evidence" value="ECO:0007669"/>
    <property type="project" value="UniProtKB-SubCell"/>
</dbReference>
<organism evidence="6 7">
    <name type="scientific">Pantoea ananatis (strain AJ13355)</name>
    <dbReference type="NCBI Taxonomy" id="932677"/>
    <lineage>
        <taxon>Bacteria</taxon>
        <taxon>Pseudomonadati</taxon>
        <taxon>Pseudomonadota</taxon>
        <taxon>Gammaproteobacteria</taxon>
        <taxon>Enterobacterales</taxon>
        <taxon>Erwiniaceae</taxon>
        <taxon>Pantoea</taxon>
    </lineage>
</organism>
<evidence type="ECO:0000259" key="5">
    <source>
        <dbReference type="Pfam" id="PF00419"/>
    </source>
</evidence>
<dbReference type="PANTHER" id="PTHR33420">
    <property type="entry name" value="FIMBRIAL SUBUNIT ELFA-RELATED"/>
    <property type="match status" value="1"/>
</dbReference>
<dbReference type="InterPro" id="IPR036937">
    <property type="entry name" value="Adhesion_dom_fimbrial_sf"/>
</dbReference>
<dbReference type="AlphaFoldDB" id="A0A0H3KXX6"/>
<dbReference type="InterPro" id="IPR008966">
    <property type="entry name" value="Adhesion_dom_sf"/>
</dbReference>
<reference evidence="7" key="1">
    <citation type="journal article" date="2012" name="Appl. Microbiol. Biotechnol.">
        <title>The complete genome sequence of Pantoea ananatis AJ13355, an organism with great biotechnological potential.</title>
        <authorList>
            <person name="Hara Y."/>
            <person name="Kadotani N."/>
            <person name="Izui H."/>
            <person name="Katashkina J.I."/>
            <person name="Kuvaeva T.M."/>
            <person name="Andreeva I.G."/>
            <person name="Golubeva L.I."/>
            <person name="Malko D.B."/>
            <person name="Makeev V.J."/>
            <person name="Mashko S.V."/>
            <person name="Kozlov Y.I."/>
        </authorList>
    </citation>
    <scope>NUCLEOTIDE SEQUENCE [LARGE SCALE GENOMIC DNA]</scope>
    <source>
        <strain evidence="7">AJ13355</strain>
    </source>
</reference>
<comment type="subcellular location">
    <subcellularLocation>
        <location evidence="1">Fimbrium</location>
    </subcellularLocation>
</comment>
<name>A0A0H3KXX6_PANAA</name>
<proteinExistence type="inferred from homology"/>
<evidence type="ECO:0000256" key="4">
    <source>
        <dbReference type="ARBA" id="ARBA00023263"/>
    </source>
</evidence>
<dbReference type="GO" id="GO:0043709">
    <property type="term" value="P:cell adhesion involved in single-species biofilm formation"/>
    <property type="evidence" value="ECO:0007669"/>
    <property type="project" value="TreeGrafter"/>
</dbReference>
<feature type="domain" description="Fimbrial-type adhesion" evidence="5">
    <location>
        <begin position="22"/>
        <end position="171"/>
    </location>
</feature>
<keyword evidence="4" id="KW-0281">Fimbrium</keyword>
<sequence length="172" mass="19123">MHDNWQADGEHGQIMVVGLLSEGACHLELGSALQQIDLGTLSKTELSQPGNETAPVSFSLRLTDCYRSYKEQSIMPGSNELFSYIEPLVTLSFSGVADHDFPSLLNVNGVSGIALRISDKDRQTVGLNQAGRKYFISRKNEEFNYFVSAVRTSASVQYGEFWAVTNFRVNYE</sequence>
<evidence type="ECO:0000313" key="6">
    <source>
        <dbReference type="EMBL" id="BAK10493.1"/>
    </source>
</evidence>